<feature type="domain" description="Alpha/beta hydrolase fold-3" evidence="4">
    <location>
        <begin position="118"/>
        <end position="322"/>
    </location>
</feature>
<dbReference type="PROSITE" id="PS01174">
    <property type="entry name" value="LIPASE_GDXG_SER"/>
    <property type="match status" value="1"/>
</dbReference>
<dbReference type="GO" id="GO:0016787">
    <property type="term" value="F:hydrolase activity"/>
    <property type="evidence" value="ECO:0007669"/>
    <property type="project" value="UniProtKB-KW"/>
</dbReference>
<dbReference type="InterPro" id="IPR029058">
    <property type="entry name" value="AB_hydrolase_fold"/>
</dbReference>
<dbReference type="InterPro" id="IPR002168">
    <property type="entry name" value="Lipase_GDXG_HIS_AS"/>
</dbReference>
<dbReference type="InterPro" id="IPR050300">
    <property type="entry name" value="GDXG_lipolytic_enzyme"/>
</dbReference>
<organism evidence="5 6">
    <name type="scientific">Hoyosella subflava (strain DSM 45089 / JCM 17490 / NBRC 109087 / DQS3-9A1)</name>
    <name type="common">Amycolicicoccus subflavus</name>
    <dbReference type="NCBI Taxonomy" id="443218"/>
    <lineage>
        <taxon>Bacteria</taxon>
        <taxon>Bacillati</taxon>
        <taxon>Actinomycetota</taxon>
        <taxon>Actinomycetes</taxon>
        <taxon>Mycobacteriales</taxon>
        <taxon>Hoyosellaceae</taxon>
        <taxon>Hoyosella</taxon>
    </lineage>
</organism>
<dbReference type="STRING" id="443218.AS9A_2591"/>
<dbReference type="eggNOG" id="COG0657">
    <property type="taxonomic scope" value="Bacteria"/>
</dbReference>
<feature type="active site" evidence="3">
    <location>
        <position position="195"/>
    </location>
</feature>
<dbReference type="InterPro" id="IPR033140">
    <property type="entry name" value="Lipase_GDXG_put_SER_AS"/>
</dbReference>
<evidence type="ECO:0000259" key="4">
    <source>
        <dbReference type="Pfam" id="PF07859"/>
    </source>
</evidence>
<reference evidence="5 6" key="1">
    <citation type="journal article" date="2011" name="J. Bacteriol.">
        <title>Complete genome sequence of Amycolicicoccus subflavus DQS3-9A1T, an actinomycete isolated from crude oil-polluted soil.</title>
        <authorList>
            <person name="Cai M."/>
            <person name="Chen W.M."/>
            <person name="Nie Y."/>
            <person name="Chi C.Q."/>
            <person name="Wang Y.N."/>
            <person name="Tang Y.Q."/>
            <person name="Li G.Y."/>
            <person name="Wu X.L."/>
        </authorList>
    </citation>
    <scope>NUCLEOTIDE SEQUENCE [LARGE SCALE GENOMIC DNA]</scope>
    <source>
        <strain evidence="6">DSM 45089 / DQS3-9A1</strain>
    </source>
</reference>
<dbReference type="Proteomes" id="UP000009235">
    <property type="component" value="Chromosome"/>
</dbReference>
<protein>
    <submittedName>
        <fullName evidence="5">Alpha/beta hydrolase fold-3</fullName>
    </submittedName>
</protein>
<dbReference type="OrthoDB" id="3181909at2"/>
<dbReference type="HOGENOM" id="CLU_012494_6_4_11"/>
<evidence type="ECO:0000256" key="1">
    <source>
        <dbReference type="ARBA" id="ARBA00010515"/>
    </source>
</evidence>
<comment type="similarity">
    <text evidence="1">Belongs to the 'GDXG' lipolytic enzyme family.</text>
</comment>
<dbReference type="InterPro" id="IPR013094">
    <property type="entry name" value="AB_hydrolase_3"/>
</dbReference>
<dbReference type="PANTHER" id="PTHR48081:SF8">
    <property type="entry name" value="ALPHA_BETA HYDROLASE FOLD-3 DOMAIN-CONTAINING PROTEIN-RELATED"/>
    <property type="match status" value="1"/>
</dbReference>
<evidence type="ECO:0000256" key="3">
    <source>
        <dbReference type="PROSITE-ProRule" id="PRU10038"/>
    </source>
</evidence>
<dbReference type="AlphaFoldDB" id="F6EGI5"/>
<dbReference type="PANTHER" id="PTHR48081">
    <property type="entry name" value="AB HYDROLASE SUPERFAMILY PROTEIN C4A8.06C"/>
    <property type="match status" value="1"/>
</dbReference>
<keyword evidence="2 5" id="KW-0378">Hydrolase</keyword>
<sequence>MQPRIAAFAAQHAARAASTLVGMTPDLWWAPIAGPRPTVDGQRMSARLATFSRVLAPQLAARTPPTEQARWRMEKLAQLSASPEKFSVRVTESTVATPGGTVACRLYEPEAATPRGLLVYIHGGGWHLGSAAGYDAVATFLSSRINTRVFSLDYRLAPEHPFPAAFLDALAGYKYAVEQAARWDVSGPIVIAGDSAGGNLAAAIAYALSTDENYRPDLVALVYPALDARLDRYPSSDLFTTPLSRASVDRAFDWYVPEQHNRTDPRFSIVGADKISTMPPTYIATAGMDVLRDQGERFGSELKAAGVPATVQQFPNMPHGFLSMLVDPGARTASGRIAEAIRAHMLNASA</sequence>
<evidence type="ECO:0000313" key="5">
    <source>
        <dbReference type="EMBL" id="AEF41038.1"/>
    </source>
</evidence>
<keyword evidence="6" id="KW-1185">Reference proteome</keyword>
<dbReference type="KEGG" id="asd:AS9A_2591"/>
<dbReference type="SUPFAM" id="SSF53474">
    <property type="entry name" value="alpha/beta-Hydrolases"/>
    <property type="match status" value="1"/>
</dbReference>
<dbReference type="Pfam" id="PF07859">
    <property type="entry name" value="Abhydrolase_3"/>
    <property type="match status" value="1"/>
</dbReference>
<evidence type="ECO:0000313" key="6">
    <source>
        <dbReference type="Proteomes" id="UP000009235"/>
    </source>
</evidence>
<dbReference type="Gene3D" id="3.40.50.1820">
    <property type="entry name" value="alpha/beta hydrolase"/>
    <property type="match status" value="1"/>
</dbReference>
<name>F6EGI5_HOYSD</name>
<evidence type="ECO:0000256" key="2">
    <source>
        <dbReference type="ARBA" id="ARBA00022801"/>
    </source>
</evidence>
<proteinExistence type="inferred from homology"/>
<dbReference type="EMBL" id="CP002786">
    <property type="protein sequence ID" value="AEF41038.1"/>
    <property type="molecule type" value="Genomic_DNA"/>
</dbReference>
<accession>F6EGI5</accession>
<dbReference type="RefSeq" id="WP_013807387.1">
    <property type="nucleotide sequence ID" value="NC_015564.1"/>
</dbReference>
<gene>
    <name evidence="5" type="ordered locus">AS9A_2591</name>
</gene>
<dbReference type="PROSITE" id="PS01173">
    <property type="entry name" value="LIPASE_GDXG_HIS"/>
    <property type="match status" value="1"/>
</dbReference>